<keyword evidence="1" id="KW-0812">Transmembrane</keyword>
<dbReference type="Proteomes" id="UP001149607">
    <property type="component" value="Chromosome"/>
</dbReference>
<proteinExistence type="predicted"/>
<evidence type="ECO:0000313" key="4">
    <source>
        <dbReference type="Proteomes" id="UP001149607"/>
    </source>
</evidence>
<name>A0A9X4E3P6_9NEIS</name>
<evidence type="ECO:0008006" key="5">
    <source>
        <dbReference type="Google" id="ProtNLM"/>
    </source>
</evidence>
<keyword evidence="1" id="KW-0472">Membrane</keyword>
<dbReference type="EMBL" id="CP146598">
    <property type="protein sequence ID" value="WWY04076.1"/>
    <property type="molecule type" value="Genomic_DNA"/>
</dbReference>
<reference evidence="2" key="1">
    <citation type="submission" date="2022-10" db="EMBL/GenBank/DDBJ databases">
        <authorList>
            <person name="Boutroux M."/>
        </authorList>
    </citation>
    <scope>NUCLEOTIDE SEQUENCE</scope>
    <source>
        <strain evidence="2">51.81</strain>
    </source>
</reference>
<dbReference type="AlphaFoldDB" id="A0A9X4E3P6"/>
<accession>A0A9X4E3P6</accession>
<reference evidence="3" key="2">
    <citation type="submission" date="2024-02" db="EMBL/GenBank/DDBJ databases">
        <title>Neisseria leonii sp. nov.</title>
        <authorList>
            <person name="Boutroux M."/>
            <person name="Favre-Rochex S."/>
            <person name="Gorgette O."/>
            <person name="Touak G."/>
            <person name="Muhle E."/>
            <person name="Chesneau O."/>
            <person name="Clermont D."/>
            <person name="Rahi P."/>
        </authorList>
    </citation>
    <scope>NUCLEOTIDE SEQUENCE</scope>
    <source>
        <strain evidence="3">51.81</strain>
    </source>
</reference>
<sequence>MSHAGYPTHNPKPVTIMPFASDRLSPARLSQVLRSNILLNIKLFLLRTHWFYFIFALFFVLSIIPFALLDLLGFSEEFYGVLSIAAFVLILLPAIFINFGLYNFRVRRSNQLIYQHGVLGKGKMTKIITSRSSEGTPYYRYHYVILQADGKPYHSFFWVYDKDRLDTPRGNLTYPTKQFVRYPKVNEEFEVKYIPGNPKYFVILNTGDSEFARSIGVQYKKEFVWKLEYRVSHAKYLLDADPHNPERQKIYQQAQQDLHNYQQFGTEPMLIERVRGELAFKSNP</sequence>
<dbReference type="RefSeq" id="WP_274585704.1">
    <property type="nucleotide sequence ID" value="NZ_CP146598.1"/>
</dbReference>
<feature type="transmembrane region" description="Helical" evidence="1">
    <location>
        <begin position="50"/>
        <end position="72"/>
    </location>
</feature>
<evidence type="ECO:0000313" key="2">
    <source>
        <dbReference type="EMBL" id="MDD9328649.1"/>
    </source>
</evidence>
<keyword evidence="4" id="KW-1185">Reference proteome</keyword>
<gene>
    <name evidence="2" type="ORF">ORY91_002085</name>
    <name evidence="3" type="ORF">V9W64_05000</name>
</gene>
<protein>
    <recommendedName>
        <fullName evidence="5">DUF3592 domain-containing protein</fullName>
    </recommendedName>
</protein>
<dbReference type="EMBL" id="JAPQFL010000008">
    <property type="protein sequence ID" value="MDD9328649.1"/>
    <property type="molecule type" value="Genomic_DNA"/>
</dbReference>
<keyword evidence="1" id="KW-1133">Transmembrane helix</keyword>
<evidence type="ECO:0000256" key="1">
    <source>
        <dbReference type="SAM" id="Phobius"/>
    </source>
</evidence>
<feature type="transmembrane region" description="Helical" evidence="1">
    <location>
        <begin position="78"/>
        <end position="102"/>
    </location>
</feature>
<organism evidence="2">
    <name type="scientific">Neisseria leonii</name>
    <dbReference type="NCBI Taxonomy" id="2995413"/>
    <lineage>
        <taxon>Bacteria</taxon>
        <taxon>Pseudomonadati</taxon>
        <taxon>Pseudomonadota</taxon>
        <taxon>Betaproteobacteria</taxon>
        <taxon>Neisseriales</taxon>
        <taxon>Neisseriaceae</taxon>
        <taxon>Neisseria</taxon>
    </lineage>
</organism>
<evidence type="ECO:0000313" key="3">
    <source>
        <dbReference type="EMBL" id="WWY04076.1"/>
    </source>
</evidence>